<dbReference type="PANTHER" id="PTHR22801">
    <property type="entry name" value="LITHOSTATHINE"/>
    <property type="match status" value="1"/>
</dbReference>
<feature type="domain" description="C-type lectin" evidence="4">
    <location>
        <begin position="1129"/>
        <end position="1248"/>
    </location>
</feature>
<dbReference type="InParanoid" id="C3Z6S4"/>
<dbReference type="PROSITE" id="PS50041">
    <property type="entry name" value="C_TYPE_LECTIN_2"/>
    <property type="match status" value="5"/>
</dbReference>
<dbReference type="SMART" id="SM00706">
    <property type="entry name" value="TECPR"/>
    <property type="match status" value="3"/>
</dbReference>
<dbReference type="InterPro" id="IPR008979">
    <property type="entry name" value="Galactose-bd-like_sf"/>
</dbReference>
<dbReference type="PROSITE" id="PS51212">
    <property type="entry name" value="WSC"/>
    <property type="match status" value="1"/>
</dbReference>
<dbReference type="SMART" id="SM00321">
    <property type="entry name" value="WSC"/>
    <property type="match status" value="1"/>
</dbReference>
<dbReference type="Pfam" id="PF00059">
    <property type="entry name" value="Lectin_C"/>
    <property type="match status" value="5"/>
</dbReference>
<feature type="region of interest" description="Disordered" evidence="2">
    <location>
        <begin position="100"/>
        <end position="125"/>
    </location>
</feature>
<dbReference type="InterPro" id="IPR016187">
    <property type="entry name" value="CTDL_fold"/>
</dbReference>
<feature type="region of interest" description="Disordered" evidence="2">
    <location>
        <begin position="351"/>
        <end position="371"/>
    </location>
</feature>
<evidence type="ECO:0000259" key="4">
    <source>
        <dbReference type="PROSITE" id="PS50041"/>
    </source>
</evidence>
<reference evidence="6" key="1">
    <citation type="journal article" date="2008" name="Nature">
        <title>The amphioxus genome and the evolution of the chordate karyotype.</title>
        <authorList>
            <consortium name="US DOE Joint Genome Institute (JGI-PGF)"/>
            <person name="Putnam N.H."/>
            <person name="Butts T."/>
            <person name="Ferrier D.E.K."/>
            <person name="Furlong R.F."/>
            <person name="Hellsten U."/>
            <person name="Kawashima T."/>
            <person name="Robinson-Rechavi M."/>
            <person name="Shoguchi E."/>
            <person name="Terry A."/>
            <person name="Yu J.-K."/>
            <person name="Benito-Gutierrez E.L."/>
            <person name="Dubchak I."/>
            <person name="Garcia-Fernandez J."/>
            <person name="Gibson-Brown J.J."/>
            <person name="Grigoriev I.V."/>
            <person name="Horton A.C."/>
            <person name="de Jong P.J."/>
            <person name="Jurka J."/>
            <person name="Kapitonov V.V."/>
            <person name="Kohara Y."/>
            <person name="Kuroki Y."/>
            <person name="Lindquist E."/>
            <person name="Lucas S."/>
            <person name="Osoegawa K."/>
            <person name="Pennacchio L.A."/>
            <person name="Salamov A.A."/>
            <person name="Satou Y."/>
            <person name="Sauka-Spengler T."/>
            <person name="Schmutz J."/>
            <person name="Shin-I T."/>
            <person name="Toyoda A."/>
            <person name="Bronner-Fraser M."/>
            <person name="Fujiyama A."/>
            <person name="Holland L.Z."/>
            <person name="Holland P.W.H."/>
            <person name="Satoh N."/>
            <person name="Rokhsar D.S."/>
        </authorList>
    </citation>
    <scope>NUCLEOTIDE SEQUENCE [LARGE SCALE GENOMIC DNA]</scope>
    <source>
        <strain evidence="6">S238N-H82</strain>
        <tissue evidence="6">Testes</tissue>
    </source>
</reference>
<dbReference type="PROSITE" id="PS00615">
    <property type="entry name" value="C_TYPE_LECTIN_1"/>
    <property type="match status" value="3"/>
</dbReference>
<feature type="chain" id="PRO_5002934299" description="Macrophage mannose receptor 1-like" evidence="3">
    <location>
        <begin position="27"/>
        <end position="1853"/>
    </location>
</feature>
<dbReference type="InterPro" id="IPR000421">
    <property type="entry name" value="FA58C"/>
</dbReference>
<dbReference type="Pfam" id="PF22633">
    <property type="entry name" value="F5_F8_type_C_2"/>
    <property type="match status" value="1"/>
</dbReference>
<feature type="domain" description="C-type lectin" evidence="4">
    <location>
        <begin position="133"/>
        <end position="252"/>
    </location>
</feature>
<name>C3Z6S4_BRAFL</name>
<dbReference type="SUPFAM" id="SSF56436">
    <property type="entry name" value="C-type lectin-like"/>
    <property type="match status" value="5"/>
</dbReference>
<dbReference type="InterPro" id="IPR018378">
    <property type="entry name" value="C-type_lectin_CS"/>
</dbReference>
<proteinExistence type="predicted"/>
<dbReference type="Pfam" id="PF19193">
    <property type="entry name" value="Tectonin"/>
    <property type="match status" value="1"/>
</dbReference>
<dbReference type="CDD" id="cd00037">
    <property type="entry name" value="CLECT"/>
    <property type="match status" value="5"/>
</dbReference>
<dbReference type="SUPFAM" id="SSF49785">
    <property type="entry name" value="Galactose-binding domain-like"/>
    <property type="match status" value="2"/>
</dbReference>
<feature type="domain" description="WSC" evidence="5">
    <location>
        <begin position="1262"/>
        <end position="1356"/>
    </location>
</feature>
<evidence type="ECO:0000256" key="3">
    <source>
        <dbReference type="SAM" id="SignalP"/>
    </source>
</evidence>
<feature type="compositionally biased region" description="Polar residues" evidence="2">
    <location>
        <begin position="64"/>
        <end position="75"/>
    </location>
</feature>
<dbReference type="Pfam" id="PF00754">
    <property type="entry name" value="F5_F8_type_C"/>
    <property type="match status" value="1"/>
</dbReference>
<dbReference type="EMBL" id="GG666590">
    <property type="protein sequence ID" value="EEN51520.1"/>
    <property type="molecule type" value="Genomic_DNA"/>
</dbReference>
<feature type="domain" description="C-type lectin" evidence="4">
    <location>
        <begin position="629"/>
        <end position="748"/>
    </location>
</feature>
<dbReference type="Gene3D" id="3.10.100.10">
    <property type="entry name" value="Mannose-Binding Protein A, subunit A"/>
    <property type="match status" value="5"/>
</dbReference>
<sequence>MASKSATLRFLRTLLLILAVVSAVSAETPEGGAFNKVLNDLKNVAHRVLENVGVEGPEKKSLETDVTNNDTDEPSSSKVLSLLDALQSFSKKGFFFKGRKHGHGHGHGHGSGEEHSGAAEGSSGGCASGYQSHDGTCYRAYGDRKSYDDAKAKCAADGGRLVAPKTERLDTFIMGLVQANGGGDHWIGLDDRASEGVWTFSDGIQMQNCDFKKWAPGEPNNNGGQDCVQYWAGRSNRWDDDTCSRQKKFICQIGAAEGGSGSCASGYQRYDGTCYRAYGDRKSYDDAKAKCAADGGRLVAPKTESLDTFIMGLVQANGGGDHWIGLDDRASEGVWTFSDGTQMQRCQTDGDASETIVTSRNGPQESPTITEGRTVCSTGREEGNRWDDDTCSRQKKFICQIGPGDNTGCTGTSGNSPGYMSLGCWKDKSSRAIGQLEGKDSRLSGDYKRRDDALGKCYQVAKDRGFMVFGVQNGGQCFGSPIAGGTYRKYGPSSGCRGGEGGGWANDVYRITDANPKYFTLGCWKDTSNRAIAIVEGSDSRLDGQYSRRKDAINKCYEVAKAKGNAVFSVQNGGQCGTSSNAQSTYYKFGRSTACKTDGKGGGWANQVYRIIGAAEGGSGSCASGYQRYDGTCYRAYGDRKSYDDAKAKCAADGGRLVAPKTESLDTFIMGLVQANGGGDHWIGLDDRASEGVWTFSDGTQMQNCDFKKWAPGEPNNNGGQDCVQYWAGAGNRWDDDTCSRQKKFICQIGPGDNTGCTGTSGNSPGYMSLGCWKDKSSRAIGQLEDSRLSGDYKSRPNALGKCYEVAKDRGFMVFGVQNGGQCFGTPIAGGTYRKYGPSTGCAGDGEGGGWANNVYRITDANPKYFTLGCWKDTSNRAIAIVEGSDSRLDGQYSRRKDAINKCYEVAKAKGNAVFSVQNGGQCGTSSNAQSTYYKFGRSTACKTDGKGGGWANQVYRIIGAGARFGWLQCSPSWAIDASGTPYVRNGVTYGPGQVLDGDSNTYWNPQGTSRNFNRWYIIFNFGKRYRLWGFRLSNYGDTTHDIKKFQLQWSAGNNPYDWKDALTVDEATAGTNNDQYFYGFGGTGQYWRLYITRTHSGYQPNLKEIGFYGMEAGAAEGSGSCASGYQRYDGTCYRAYGDRKSYDDAMAQCAADGGRLVAPKTEMLDTFIMGLVQANGGGDHWIGLDDKASEGVWTYSDGTQMQNCDFKKWAPGEPNNAGGQDCVQYWAAAGHRWDDDTCSRQKKFICQIGPGDNAGCTGPSGYSFIGCYVDNVFRVFPHALMRSDQLTAGTCAEHCRSRGYTYCGTEWHNECFCGNDASFAKLGPMKPVGECNAPCRGDSNEKCGGFWRISVYRLARRVAKLRWRADLRCGNSFPAPGATPGECDPDGTYHCCSSYNWCGNTPAHCTCNGCIDYRRNNGTSWQQLDGSLRYVSVGPAGVWGVNCNNDIWYREGTYGDERAVGSRWRLVSGKLKQLTVGYNVVWGVNARDEIWIRVGITSSNPTGTDWVLVPGSLSMIYVSPSTNKVWGCNAGRQIFRRRGIFSYGGRRGGRFSWFQTSGEWAGEASGTPASEGGVTFGPSNIFDGNPRSCWKPTGLPQNYNQWSIIMNFGVSYLLSQIRITNYGDTTHDIKSFKLQVSATGSPYNWQDALVVPSVTAGSIEPQEFDISPVTGQYWRLFITATHSGSAPWLVGVAFNGIQAGVCPSGWSSGGYLCYRAFADSVDAATAATNCGVAGGRLATVKHRTINNLLVRLKNAVDSNADFWIGLSDKETEGVWMWSDGTVSSGFNAWAPGEPNNAGNEDCVHYWSHSKGASQRDLWNDIGCSHSKKYLCERGMYTLKTVITESWLISSSK</sequence>
<organism>
    <name type="scientific">Branchiostoma floridae</name>
    <name type="common">Florida lancelet</name>
    <name type="synonym">Amphioxus</name>
    <dbReference type="NCBI Taxonomy" id="7739"/>
    <lineage>
        <taxon>Eukaryota</taxon>
        <taxon>Metazoa</taxon>
        <taxon>Chordata</taxon>
        <taxon>Cephalochordata</taxon>
        <taxon>Leptocardii</taxon>
        <taxon>Amphioxiformes</taxon>
        <taxon>Branchiostomatidae</taxon>
        <taxon>Branchiostoma</taxon>
    </lineage>
</organism>
<dbReference type="eggNOG" id="KOG4297">
    <property type="taxonomic scope" value="Eukaryota"/>
</dbReference>
<dbReference type="CDD" id="cd10909">
    <property type="entry name" value="ChtBD1_GH18_2"/>
    <property type="match status" value="1"/>
</dbReference>
<dbReference type="InterPro" id="IPR016186">
    <property type="entry name" value="C-type_lectin-like/link_sf"/>
</dbReference>
<evidence type="ECO:0000256" key="2">
    <source>
        <dbReference type="SAM" id="MobiDB-lite"/>
    </source>
</evidence>
<feature type="compositionally biased region" description="Polar residues" evidence="2">
    <location>
        <begin position="355"/>
        <end position="371"/>
    </location>
</feature>
<dbReference type="PANTHER" id="PTHR22801:SF63">
    <property type="entry name" value="C-TYPE LECTIN DOMAIN-CONTAINING PROTEIN"/>
    <property type="match status" value="1"/>
</dbReference>
<feature type="region of interest" description="Disordered" evidence="2">
    <location>
        <begin position="55"/>
        <end position="75"/>
    </location>
</feature>
<dbReference type="InterPro" id="IPR050801">
    <property type="entry name" value="Ca-Dep_Lectins_ImmuneDev"/>
</dbReference>
<evidence type="ECO:0000259" key="5">
    <source>
        <dbReference type="PROSITE" id="PS51212"/>
    </source>
</evidence>
<feature type="domain" description="C-type lectin" evidence="4">
    <location>
        <begin position="270"/>
        <end position="400"/>
    </location>
</feature>
<feature type="domain" description="C-type lectin" evidence="4">
    <location>
        <begin position="1714"/>
        <end position="1833"/>
    </location>
</feature>
<dbReference type="Gene3D" id="2.60.120.260">
    <property type="entry name" value="Galactose-binding domain-like"/>
    <property type="match status" value="2"/>
</dbReference>
<dbReference type="InterPro" id="IPR006624">
    <property type="entry name" value="Beta-propeller_rpt_TECPR"/>
</dbReference>
<dbReference type="SMART" id="SM00034">
    <property type="entry name" value="CLECT"/>
    <property type="match status" value="5"/>
</dbReference>
<dbReference type="Pfam" id="PF01822">
    <property type="entry name" value="WSC"/>
    <property type="match status" value="1"/>
</dbReference>
<dbReference type="InterPro" id="IPR002889">
    <property type="entry name" value="WSC_carb-bd"/>
</dbReference>
<dbReference type="InterPro" id="IPR001304">
    <property type="entry name" value="C-type_lectin-like"/>
</dbReference>
<gene>
    <name evidence="6" type="ORF">BRAFLDRAFT_69086</name>
</gene>
<keyword evidence="3" id="KW-0732">Signal</keyword>
<protein>
    <recommendedName>
        <fullName evidence="7">Macrophage mannose receptor 1-like</fullName>
    </recommendedName>
</protein>
<evidence type="ECO:0008006" key="7">
    <source>
        <dbReference type="Google" id="ProtNLM"/>
    </source>
</evidence>
<dbReference type="eggNOG" id="KOG4157">
    <property type="taxonomic scope" value="Eukaryota"/>
</dbReference>
<evidence type="ECO:0000256" key="1">
    <source>
        <dbReference type="ARBA" id="ARBA00023157"/>
    </source>
</evidence>
<accession>C3Z6S4</accession>
<evidence type="ECO:0000313" key="6">
    <source>
        <dbReference type="EMBL" id="EEN51520.1"/>
    </source>
</evidence>
<keyword evidence="1" id="KW-1015">Disulfide bond</keyword>
<feature type="signal peptide" evidence="3">
    <location>
        <begin position="1"/>
        <end position="26"/>
    </location>
</feature>